<dbReference type="STRING" id="693977.Deipr_0301"/>
<dbReference type="Pfam" id="PF13529">
    <property type="entry name" value="Peptidase_C39_2"/>
    <property type="match status" value="1"/>
</dbReference>
<dbReference type="OrthoDB" id="9789941at2"/>
<evidence type="ECO:0000313" key="3">
    <source>
        <dbReference type="EMBL" id="ADY25474.1"/>
    </source>
</evidence>
<dbReference type="KEGG" id="dpt:Deipr_0301"/>
<evidence type="ECO:0000259" key="2">
    <source>
        <dbReference type="Pfam" id="PF13529"/>
    </source>
</evidence>
<proteinExistence type="predicted"/>
<protein>
    <recommendedName>
        <fullName evidence="2">Peptidase C39-like domain-containing protein</fullName>
    </recommendedName>
</protein>
<reference evidence="4" key="1">
    <citation type="submission" date="2011-02" db="EMBL/GenBank/DDBJ databases">
        <title>The complete sequence of chromosome of Deinococcus proteolyticus DSM 20540.</title>
        <authorList>
            <consortium name="US DOE Joint Genome Institute (JGI-PGF)"/>
            <person name="Lucas S."/>
            <person name="Copeland A."/>
            <person name="Lapidus A."/>
            <person name="Bruce D."/>
            <person name="Goodwin L."/>
            <person name="Pitluck S."/>
            <person name="Kyrpides N."/>
            <person name="Mavromatis K."/>
            <person name="Pagani I."/>
            <person name="Ivanova N."/>
            <person name="Ovchinnikova G."/>
            <person name="Zeytun A."/>
            <person name="Detter J.C."/>
            <person name="Han C."/>
            <person name="Land M."/>
            <person name="Hauser L."/>
            <person name="Markowitz V."/>
            <person name="Cheng J.-F."/>
            <person name="Hugenholtz P."/>
            <person name="Woyke T."/>
            <person name="Wu D."/>
            <person name="Pukall R."/>
            <person name="Steenblock K."/>
            <person name="Brambilla E."/>
            <person name="Klenk H.-P."/>
            <person name="Eisen J.A."/>
        </authorList>
    </citation>
    <scope>NUCLEOTIDE SEQUENCE [LARGE SCALE GENOMIC DNA]</scope>
    <source>
        <strain evidence="4">ATCC 35074 / DSM 20540 / JCM 6276 / NBRC 101906 / NCIMB 13154 / VKM Ac-1939 / CCM 2703 / MRP</strain>
    </source>
</reference>
<feature type="signal peptide" evidence="1">
    <location>
        <begin position="1"/>
        <end position="24"/>
    </location>
</feature>
<feature type="domain" description="Peptidase C39-like" evidence="2">
    <location>
        <begin position="196"/>
        <end position="326"/>
    </location>
</feature>
<keyword evidence="4" id="KW-1185">Reference proteome</keyword>
<dbReference type="InterPro" id="IPR039563">
    <property type="entry name" value="Peptidase_C39_single_dom"/>
</dbReference>
<name>F0RJD3_DEIPM</name>
<keyword evidence="1" id="KW-0732">Signal</keyword>
<feature type="chain" id="PRO_5003255345" description="Peptidase C39-like domain-containing protein" evidence="1">
    <location>
        <begin position="25"/>
        <end position="363"/>
    </location>
</feature>
<evidence type="ECO:0000256" key="1">
    <source>
        <dbReference type="SAM" id="SignalP"/>
    </source>
</evidence>
<dbReference type="AlphaFoldDB" id="F0RJD3"/>
<organism evidence="3 4">
    <name type="scientific">Deinococcus proteolyticus (strain ATCC 35074 / DSM 20540 / JCM 6276 / NBRC 101906 / NCIMB 13154 / VKM Ac-1939 / CCM 2703 / MRP)</name>
    <dbReference type="NCBI Taxonomy" id="693977"/>
    <lineage>
        <taxon>Bacteria</taxon>
        <taxon>Thermotogati</taxon>
        <taxon>Deinococcota</taxon>
        <taxon>Deinococci</taxon>
        <taxon>Deinococcales</taxon>
        <taxon>Deinococcaceae</taxon>
        <taxon>Deinococcus</taxon>
    </lineage>
</organism>
<gene>
    <name evidence="3" type="ordered locus">Deipr_0301</name>
</gene>
<evidence type="ECO:0000313" key="4">
    <source>
        <dbReference type="Proteomes" id="UP000007718"/>
    </source>
</evidence>
<sequence length="363" mass="39007">MRPLAHGTLLLGLALGLTLPTAQAEVIVYADAQAHTVGQTVLHRTAADWQAGTLNSLRLEGDTLVAEGERGMYTSPELPTAPFDELVPSWNVQTPGGYAVLKVRARLASGWTDWYSFGRWSRSGDRYSLKAQKDAHGEVLTDVLRLKGKATAVQYHLSLIGEGTRARLVSLTTTDRSRQARSGVQAGNPALWNRVINVPQRSQMLYPDGGDVWCSPTSVSMILAYLGTDVTVPAAAKGTYDRVYEGTGNWAFNAAYAGELGYSAYITRLPSLAAAEEFIARGQPLAVSLGWGRGELSGAPLPSSTGHLMVLVGFDAQGNPVLNDPAAPTNAGVRRTYPRAQFERLWLGHSGGLTYVIEKGRQG</sequence>
<dbReference type="Proteomes" id="UP000007718">
    <property type="component" value="Chromosome"/>
</dbReference>
<dbReference type="CDD" id="cd02549">
    <property type="entry name" value="Peptidase_C39A"/>
    <property type="match status" value="1"/>
</dbReference>
<dbReference type="Gene3D" id="3.90.70.10">
    <property type="entry name" value="Cysteine proteinases"/>
    <property type="match status" value="1"/>
</dbReference>
<dbReference type="InterPro" id="IPR039564">
    <property type="entry name" value="Peptidase_C39-like"/>
</dbReference>
<dbReference type="HOGENOM" id="CLU_054370_0_0_0"/>
<accession>F0RJD3</accession>
<dbReference type="EMBL" id="CP002536">
    <property type="protein sequence ID" value="ADY25474.1"/>
    <property type="molecule type" value="Genomic_DNA"/>
</dbReference>
<reference evidence="3 4" key="2">
    <citation type="journal article" date="2012" name="Stand. Genomic Sci.">
        <title>Complete genome sequence of the orange-red pigmented, radioresistant Deinococcus proteolyticus type strain (MRP(T)).</title>
        <authorList>
            <person name="Copeland A."/>
            <person name="Zeytun A."/>
            <person name="Yassawong M."/>
            <person name="Nolan M."/>
            <person name="Lucas S."/>
            <person name="Hammon N."/>
            <person name="Deshpande S."/>
            <person name="Cheng J.F."/>
            <person name="Han C."/>
            <person name="Tapia R."/>
            <person name="Goodwin L.A."/>
            <person name="Pitluck S."/>
            <person name="Mavromatis K."/>
            <person name="Liolios K."/>
            <person name="Pagani I."/>
            <person name="Ivanova N."/>
            <person name="Mikhailova N."/>
            <person name="Pati A."/>
            <person name="Chen A."/>
            <person name="Palaniappan K."/>
            <person name="Land M."/>
            <person name="Hauser L."/>
            <person name="Jeffries C.D."/>
            <person name="Brambilla E.M."/>
            <person name="Rohde M."/>
            <person name="Sikorski J."/>
            <person name="Pukall R."/>
            <person name="Goker M."/>
            <person name="Detter J.C."/>
            <person name="Woyke T."/>
            <person name="Bristow J."/>
            <person name="Eisen J.A."/>
            <person name="Markowitz V."/>
            <person name="Hugenholtz P."/>
            <person name="Kyrpides N.C."/>
            <person name="Klenk H.P."/>
            <person name="Lapidus A."/>
        </authorList>
    </citation>
    <scope>NUCLEOTIDE SEQUENCE [LARGE SCALE GENOMIC DNA]</scope>
    <source>
        <strain evidence="4">ATCC 35074 / DSM 20540 / JCM 6276 / NBRC 101906 / NCIMB 13154 / VKM Ac-1939 / CCM 2703 / MRP</strain>
    </source>
</reference>
<dbReference type="RefSeq" id="WP_013614083.1">
    <property type="nucleotide sequence ID" value="NC_015161.1"/>
</dbReference>
<dbReference type="eggNOG" id="COG3271">
    <property type="taxonomic scope" value="Bacteria"/>
</dbReference>